<feature type="compositionally biased region" description="Basic and acidic residues" evidence="1">
    <location>
        <begin position="1"/>
        <end position="13"/>
    </location>
</feature>
<feature type="compositionally biased region" description="Low complexity" evidence="1">
    <location>
        <begin position="58"/>
        <end position="71"/>
    </location>
</feature>
<proteinExistence type="predicted"/>
<dbReference type="InterPro" id="IPR008634">
    <property type="entry name" value="Gas-vesicle_GvpO"/>
</dbReference>
<feature type="compositionally biased region" description="Basic and acidic residues" evidence="1">
    <location>
        <begin position="26"/>
        <end position="54"/>
    </location>
</feature>
<name>A0AB39TW06_9ACTN</name>
<gene>
    <name evidence="2" type="primary">gvpO</name>
    <name evidence="2" type="ORF">AB2U05_35785</name>
</gene>
<dbReference type="GO" id="GO:0031412">
    <property type="term" value="P:gas vesicle organization"/>
    <property type="evidence" value="ECO:0007669"/>
    <property type="project" value="InterPro"/>
</dbReference>
<accession>A0AB39TW06</accession>
<feature type="region of interest" description="Disordered" evidence="1">
    <location>
        <begin position="1"/>
        <end position="73"/>
    </location>
</feature>
<sequence length="145" mass="16505">MPEPEPRARRPADHTAVPRRRTAASRADDEHRHPDPGRDGRSSAEPDRPDTEKRTRTRLGARQAAARAARQVQELTGNLPEVVTSLEHNEEGWRVGVEVLESRRIPDSTDILALYRVVLDERGGLVSYHRERRYHRGRLDPGETP</sequence>
<dbReference type="AlphaFoldDB" id="A0AB39TW06"/>
<evidence type="ECO:0000256" key="1">
    <source>
        <dbReference type="SAM" id="MobiDB-lite"/>
    </source>
</evidence>
<evidence type="ECO:0000313" key="2">
    <source>
        <dbReference type="EMBL" id="XDQ83493.1"/>
    </source>
</evidence>
<dbReference type="Pfam" id="PF05800">
    <property type="entry name" value="GvpO"/>
    <property type="match status" value="1"/>
</dbReference>
<organism evidence="2">
    <name type="scientific">Streptomyces sp. Y1</name>
    <dbReference type="NCBI Taxonomy" id="3238634"/>
    <lineage>
        <taxon>Bacteria</taxon>
        <taxon>Bacillati</taxon>
        <taxon>Actinomycetota</taxon>
        <taxon>Actinomycetes</taxon>
        <taxon>Kitasatosporales</taxon>
        <taxon>Streptomycetaceae</taxon>
        <taxon>Streptomyces</taxon>
    </lineage>
</organism>
<dbReference type="RefSeq" id="WP_244178773.1">
    <property type="nucleotide sequence ID" value="NZ_CP163445.1"/>
</dbReference>
<reference evidence="2" key="1">
    <citation type="submission" date="2024-07" db="EMBL/GenBank/DDBJ databases">
        <authorList>
            <person name="Yu S.T."/>
        </authorList>
    </citation>
    <scope>NUCLEOTIDE SEQUENCE</scope>
    <source>
        <strain evidence="2">Y1</strain>
    </source>
</reference>
<dbReference type="EMBL" id="CP163445">
    <property type="protein sequence ID" value="XDQ83493.1"/>
    <property type="molecule type" value="Genomic_DNA"/>
</dbReference>
<protein>
    <submittedName>
        <fullName evidence="2">Gas vesicle protein GvpO</fullName>
    </submittedName>
</protein>